<dbReference type="AlphaFoldDB" id="A0A382RLP2"/>
<dbReference type="InterPro" id="IPR006076">
    <property type="entry name" value="FAD-dep_OxRdtase"/>
</dbReference>
<feature type="non-terminal residue" evidence="2">
    <location>
        <position position="1"/>
    </location>
</feature>
<gene>
    <name evidence="2" type="ORF">METZ01_LOCUS351468</name>
</gene>
<name>A0A382RLP2_9ZZZZ</name>
<protein>
    <recommendedName>
        <fullName evidence="1">FAD dependent oxidoreductase domain-containing protein</fullName>
    </recommendedName>
</protein>
<organism evidence="2">
    <name type="scientific">marine metagenome</name>
    <dbReference type="NCBI Taxonomy" id="408172"/>
    <lineage>
        <taxon>unclassified sequences</taxon>
        <taxon>metagenomes</taxon>
        <taxon>ecological metagenomes</taxon>
    </lineage>
</organism>
<dbReference type="Gene3D" id="3.50.50.60">
    <property type="entry name" value="FAD/NAD(P)-binding domain"/>
    <property type="match status" value="1"/>
</dbReference>
<dbReference type="EMBL" id="UINC01122664">
    <property type="protein sequence ID" value="SVC98614.1"/>
    <property type="molecule type" value="Genomic_DNA"/>
</dbReference>
<evidence type="ECO:0000259" key="1">
    <source>
        <dbReference type="Pfam" id="PF01266"/>
    </source>
</evidence>
<dbReference type="SUPFAM" id="SSF51905">
    <property type="entry name" value="FAD/NAD(P)-binding domain"/>
    <property type="match status" value="1"/>
</dbReference>
<accession>A0A382RLP2</accession>
<feature type="non-terminal residue" evidence="2">
    <location>
        <position position="203"/>
    </location>
</feature>
<sequence>VKTVLGLLLGLRRHDLRAARTFIDTMFPGVSLPVRFVRFLVWALGQIFFTIPRALSSARFARPVSRTPIWLAAGNPLANHPWGNDPNTSLPTDADVIVIGAGFTGAGCAYHWAKAGQGRMLVLEMEDAASGASGRNEGLVVMGRYFAMVRDTVRPYLDKVRADLSCEDRNALAEQFAARYSQSAYKNADLVETTVRAEGYDCD</sequence>
<reference evidence="2" key="1">
    <citation type="submission" date="2018-05" db="EMBL/GenBank/DDBJ databases">
        <authorList>
            <person name="Lanie J.A."/>
            <person name="Ng W.-L."/>
            <person name="Kazmierczak K.M."/>
            <person name="Andrzejewski T.M."/>
            <person name="Davidsen T.M."/>
            <person name="Wayne K.J."/>
            <person name="Tettelin H."/>
            <person name="Glass J.I."/>
            <person name="Rusch D."/>
            <person name="Podicherti R."/>
            <person name="Tsui H.-C.T."/>
            <person name="Winkler M.E."/>
        </authorList>
    </citation>
    <scope>NUCLEOTIDE SEQUENCE</scope>
</reference>
<proteinExistence type="predicted"/>
<dbReference type="InterPro" id="IPR036188">
    <property type="entry name" value="FAD/NAD-bd_sf"/>
</dbReference>
<dbReference type="Pfam" id="PF01266">
    <property type="entry name" value="DAO"/>
    <property type="match status" value="1"/>
</dbReference>
<feature type="domain" description="FAD dependent oxidoreductase" evidence="1">
    <location>
        <begin position="95"/>
        <end position="174"/>
    </location>
</feature>
<evidence type="ECO:0000313" key="2">
    <source>
        <dbReference type="EMBL" id="SVC98614.1"/>
    </source>
</evidence>